<name>A0A9Q3ESY2_9BASI</name>
<sequence>MIPVKNSPPARQTRSQKEDQSWKEGRGPRMSNSFSRGHGFFSGISRTTFNGSAEDEAEDEGNSVEEEKSDSTVASCEP</sequence>
<protein>
    <submittedName>
        <fullName evidence="2">Uncharacterized protein</fullName>
    </submittedName>
</protein>
<proteinExistence type="predicted"/>
<feature type="region of interest" description="Disordered" evidence="1">
    <location>
        <begin position="1"/>
        <end position="78"/>
    </location>
</feature>
<feature type="compositionally biased region" description="Acidic residues" evidence="1">
    <location>
        <begin position="53"/>
        <end position="64"/>
    </location>
</feature>
<accession>A0A9Q3ESY2</accession>
<reference evidence="2" key="1">
    <citation type="submission" date="2021-03" db="EMBL/GenBank/DDBJ databases">
        <title>Draft genome sequence of rust myrtle Austropuccinia psidii MF-1, a brazilian biotype.</title>
        <authorList>
            <person name="Quecine M.C."/>
            <person name="Pachon D.M.R."/>
            <person name="Bonatelli M.L."/>
            <person name="Correr F.H."/>
            <person name="Franceschini L.M."/>
            <person name="Leite T.F."/>
            <person name="Margarido G.R.A."/>
            <person name="Almeida C.A."/>
            <person name="Ferrarezi J.A."/>
            <person name="Labate C.A."/>
        </authorList>
    </citation>
    <scope>NUCLEOTIDE SEQUENCE</scope>
    <source>
        <strain evidence="2">MF-1</strain>
    </source>
</reference>
<dbReference type="Proteomes" id="UP000765509">
    <property type="component" value="Unassembled WGS sequence"/>
</dbReference>
<comment type="caution">
    <text evidence="2">The sequence shown here is derived from an EMBL/GenBank/DDBJ whole genome shotgun (WGS) entry which is preliminary data.</text>
</comment>
<feature type="compositionally biased region" description="Basic and acidic residues" evidence="1">
    <location>
        <begin position="15"/>
        <end position="27"/>
    </location>
</feature>
<gene>
    <name evidence="2" type="ORF">O181_067223</name>
</gene>
<evidence type="ECO:0000256" key="1">
    <source>
        <dbReference type="SAM" id="MobiDB-lite"/>
    </source>
</evidence>
<organism evidence="2 3">
    <name type="scientific">Austropuccinia psidii MF-1</name>
    <dbReference type="NCBI Taxonomy" id="1389203"/>
    <lineage>
        <taxon>Eukaryota</taxon>
        <taxon>Fungi</taxon>
        <taxon>Dikarya</taxon>
        <taxon>Basidiomycota</taxon>
        <taxon>Pucciniomycotina</taxon>
        <taxon>Pucciniomycetes</taxon>
        <taxon>Pucciniales</taxon>
        <taxon>Sphaerophragmiaceae</taxon>
        <taxon>Austropuccinia</taxon>
    </lineage>
</organism>
<evidence type="ECO:0000313" key="3">
    <source>
        <dbReference type="Proteomes" id="UP000765509"/>
    </source>
</evidence>
<evidence type="ECO:0000313" key="2">
    <source>
        <dbReference type="EMBL" id="MBW0527508.1"/>
    </source>
</evidence>
<keyword evidence="3" id="KW-1185">Reference proteome</keyword>
<dbReference type="AlphaFoldDB" id="A0A9Q3ESY2"/>
<dbReference type="EMBL" id="AVOT02033589">
    <property type="protein sequence ID" value="MBW0527508.1"/>
    <property type="molecule type" value="Genomic_DNA"/>
</dbReference>